<feature type="compositionally biased region" description="Polar residues" evidence="2">
    <location>
        <begin position="8"/>
        <end position="22"/>
    </location>
</feature>
<feature type="region of interest" description="Disordered" evidence="2">
    <location>
        <begin position="855"/>
        <end position="876"/>
    </location>
</feature>
<dbReference type="AlphaFoldDB" id="A0A4Y7STF5"/>
<dbReference type="EMBL" id="QPFP01000061">
    <property type="protein sequence ID" value="TEB25001.1"/>
    <property type="molecule type" value="Genomic_DNA"/>
</dbReference>
<accession>A0A4Y7STF5</accession>
<dbReference type="Proteomes" id="UP000298030">
    <property type="component" value="Unassembled WGS sequence"/>
</dbReference>
<evidence type="ECO:0000259" key="3">
    <source>
        <dbReference type="Pfam" id="PF24883"/>
    </source>
</evidence>
<keyword evidence="1" id="KW-0677">Repeat</keyword>
<evidence type="ECO:0000256" key="2">
    <source>
        <dbReference type="SAM" id="MobiDB-lite"/>
    </source>
</evidence>
<keyword evidence="5" id="KW-1185">Reference proteome</keyword>
<evidence type="ECO:0000313" key="4">
    <source>
        <dbReference type="EMBL" id="TEB25001.1"/>
    </source>
</evidence>
<sequence>MQPGDPSDGNTYNAPHSPSSGHFYQGAHGFPHRSTKYHKPLHCESRDFGTSSIPSWMPLTPEIGSWRLPTPSVSLVQDGTSSRRSNPGRIAAYSSDLNMSCGYMAMSAAANRPSPRQWLRNMPAKIVWQPASFSFVPPEAETGRQDLQPQFPASCLAAIPAIEPYLVDAFNAHTGILTTYTLGSQFQHLVYEPLKRLGKMRLFPGSLMRTPHLIIIDGLDECNDRDEIAAFIDHMLQFFTENPRVPLRFLFTSRVEEHIRTRLESDQVYLVNLIDHTSLDDVAEVANATFALATRHDRVLQTYGKWPSKQDRKKLVEHSGGSLVFMSTLLKFIIGPSEDGLTPMERLPLALGIRPGLDGLYSQTLARSKHLPFFFEIVAAIIIFVRPPSILELAQALGIEPFQVVRVLVNLHSILHVPGDDHTPGITICHTSLRDYLLSEDRAGRFFISPALHNRVYGRVFTGFEIDSPRFMTAAAIALSLKPLSARETAILLDLDILQVSSTLEKISPLIHLTDSIDDPIAPCDESISHFFTLLGVQERMAHRCFAIIARPSPDETVTMYARSHAMDHWHSFLDPLPRDATLKDHLHSSFAQLQHIFSFEMRIVNLVLAILLTLSDHAFTVSPTSFISFLARNYFLPGEPHHATLIAYVLNSFAHHCAQPLTTIIPGLLGTLSAVWNPTPVENRALVSAHIALILVEENGHDKGVGIRDQTAEAFTYTERVMERSQGSPLFVSEFTKLVARMRTREGGRSYSLAHTIYAALAYENPTTDSLYIQILGQADHSLSFLNDFLSTTAILEEPFTVNQLSESLKVNVRKIQSVLARLRGIIILPPAMEQDDTISLPPHFRDFLRDGSRAGRFSARPPGLGSGHRVPGET</sequence>
<gene>
    <name evidence="4" type="ORF">FA13DRAFT_1271268</name>
</gene>
<dbReference type="STRING" id="71717.A0A4Y7STF5"/>
<feature type="region of interest" description="Disordered" evidence="2">
    <location>
        <begin position="1"/>
        <end position="29"/>
    </location>
</feature>
<dbReference type="OrthoDB" id="4760524at2759"/>
<dbReference type="PANTHER" id="PTHR10039">
    <property type="entry name" value="AMELOGENIN"/>
    <property type="match status" value="1"/>
</dbReference>
<protein>
    <recommendedName>
        <fullName evidence="3">Nephrocystin 3-like N-terminal domain-containing protein</fullName>
    </recommendedName>
</protein>
<evidence type="ECO:0000256" key="1">
    <source>
        <dbReference type="ARBA" id="ARBA00022737"/>
    </source>
</evidence>
<dbReference type="Pfam" id="PF24883">
    <property type="entry name" value="NPHP3_N"/>
    <property type="match status" value="1"/>
</dbReference>
<proteinExistence type="predicted"/>
<dbReference type="InterPro" id="IPR056884">
    <property type="entry name" value="NPHP3-like_N"/>
</dbReference>
<organism evidence="4 5">
    <name type="scientific">Coprinellus micaceus</name>
    <name type="common">Glistening ink-cap mushroom</name>
    <name type="synonym">Coprinus micaceus</name>
    <dbReference type="NCBI Taxonomy" id="71717"/>
    <lineage>
        <taxon>Eukaryota</taxon>
        <taxon>Fungi</taxon>
        <taxon>Dikarya</taxon>
        <taxon>Basidiomycota</taxon>
        <taxon>Agaricomycotina</taxon>
        <taxon>Agaricomycetes</taxon>
        <taxon>Agaricomycetidae</taxon>
        <taxon>Agaricales</taxon>
        <taxon>Agaricineae</taxon>
        <taxon>Psathyrellaceae</taxon>
        <taxon>Coprinellus</taxon>
    </lineage>
</organism>
<name>A0A4Y7STF5_COPMI</name>
<reference evidence="4 5" key="1">
    <citation type="journal article" date="2019" name="Nat. Ecol. Evol.">
        <title>Megaphylogeny resolves global patterns of mushroom evolution.</title>
        <authorList>
            <person name="Varga T."/>
            <person name="Krizsan K."/>
            <person name="Foldi C."/>
            <person name="Dima B."/>
            <person name="Sanchez-Garcia M."/>
            <person name="Sanchez-Ramirez S."/>
            <person name="Szollosi G.J."/>
            <person name="Szarkandi J.G."/>
            <person name="Papp V."/>
            <person name="Albert L."/>
            <person name="Andreopoulos W."/>
            <person name="Angelini C."/>
            <person name="Antonin V."/>
            <person name="Barry K.W."/>
            <person name="Bougher N.L."/>
            <person name="Buchanan P."/>
            <person name="Buyck B."/>
            <person name="Bense V."/>
            <person name="Catcheside P."/>
            <person name="Chovatia M."/>
            <person name="Cooper J."/>
            <person name="Damon W."/>
            <person name="Desjardin D."/>
            <person name="Finy P."/>
            <person name="Geml J."/>
            <person name="Haridas S."/>
            <person name="Hughes K."/>
            <person name="Justo A."/>
            <person name="Karasinski D."/>
            <person name="Kautmanova I."/>
            <person name="Kiss B."/>
            <person name="Kocsube S."/>
            <person name="Kotiranta H."/>
            <person name="LaButti K.M."/>
            <person name="Lechner B.E."/>
            <person name="Liimatainen K."/>
            <person name="Lipzen A."/>
            <person name="Lukacs Z."/>
            <person name="Mihaltcheva S."/>
            <person name="Morgado L.N."/>
            <person name="Niskanen T."/>
            <person name="Noordeloos M.E."/>
            <person name="Ohm R.A."/>
            <person name="Ortiz-Santana B."/>
            <person name="Ovrebo C."/>
            <person name="Racz N."/>
            <person name="Riley R."/>
            <person name="Savchenko A."/>
            <person name="Shiryaev A."/>
            <person name="Soop K."/>
            <person name="Spirin V."/>
            <person name="Szebenyi C."/>
            <person name="Tomsovsky M."/>
            <person name="Tulloss R.E."/>
            <person name="Uehling J."/>
            <person name="Grigoriev I.V."/>
            <person name="Vagvolgyi C."/>
            <person name="Papp T."/>
            <person name="Martin F.M."/>
            <person name="Miettinen O."/>
            <person name="Hibbett D.S."/>
            <person name="Nagy L.G."/>
        </authorList>
    </citation>
    <scope>NUCLEOTIDE SEQUENCE [LARGE SCALE GENOMIC DNA]</scope>
    <source>
        <strain evidence="4 5">FP101781</strain>
    </source>
</reference>
<feature type="domain" description="Nephrocystin 3-like N-terminal" evidence="3">
    <location>
        <begin position="209"/>
        <end position="254"/>
    </location>
</feature>
<comment type="caution">
    <text evidence="4">The sequence shown here is derived from an EMBL/GenBank/DDBJ whole genome shotgun (WGS) entry which is preliminary data.</text>
</comment>
<evidence type="ECO:0000313" key="5">
    <source>
        <dbReference type="Proteomes" id="UP000298030"/>
    </source>
</evidence>